<evidence type="ECO:0008006" key="3">
    <source>
        <dbReference type="Google" id="ProtNLM"/>
    </source>
</evidence>
<dbReference type="EMBL" id="JAQJZL010000002">
    <property type="protein sequence ID" value="KAJ6052509.1"/>
    <property type="molecule type" value="Genomic_DNA"/>
</dbReference>
<dbReference type="InterPro" id="IPR053137">
    <property type="entry name" value="NLR-like"/>
</dbReference>
<proteinExistence type="predicted"/>
<gene>
    <name evidence="1" type="ORF">N7460_003043</name>
</gene>
<reference evidence="1" key="2">
    <citation type="submission" date="2023-01" db="EMBL/GenBank/DDBJ databases">
        <authorList>
            <person name="Petersen C."/>
        </authorList>
    </citation>
    <scope>NUCLEOTIDE SEQUENCE</scope>
    <source>
        <strain evidence="1">IBT 15450</strain>
    </source>
</reference>
<evidence type="ECO:0000313" key="2">
    <source>
        <dbReference type="Proteomes" id="UP001219568"/>
    </source>
</evidence>
<name>A0AAD6IKW8_PENCN</name>
<dbReference type="AlphaFoldDB" id="A0AAD6IKW8"/>
<dbReference type="Gene3D" id="3.40.50.1580">
    <property type="entry name" value="Nucleoside phosphorylase domain"/>
    <property type="match status" value="1"/>
</dbReference>
<evidence type="ECO:0000313" key="1">
    <source>
        <dbReference type="EMBL" id="KAJ6052509.1"/>
    </source>
</evidence>
<dbReference type="GO" id="GO:0009116">
    <property type="term" value="P:nucleoside metabolic process"/>
    <property type="evidence" value="ECO:0007669"/>
    <property type="project" value="InterPro"/>
</dbReference>
<dbReference type="SUPFAM" id="SSF53167">
    <property type="entry name" value="Purine and uridine phosphorylases"/>
    <property type="match status" value="1"/>
</dbReference>
<sequence length="175" mass="18599">MASAKILLHSDYTVGLICALPLEMAAAKSMFDEIYPDLPSRPGDPNFYALGRIAVNIAVACLPLKVYGTTSAAVVATQMQCTFGEIQFGLMVGIGGGVLVGKTDIQLGDVVVSSPTEDSGGVIQYDYGKSIENGVIERTGFLNRPPQVLLNAANVLQANYKKGFSQMPSYLSEML</sequence>
<keyword evidence="2" id="KW-1185">Reference proteome</keyword>
<dbReference type="InterPro" id="IPR035994">
    <property type="entry name" value="Nucleoside_phosphorylase_sf"/>
</dbReference>
<comment type="caution">
    <text evidence="1">The sequence shown here is derived from an EMBL/GenBank/DDBJ whole genome shotgun (WGS) entry which is preliminary data.</text>
</comment>
<accession>A0AAD6IKW8</accession>
<protein>
    <recommendedName>
        <fullName evidence="3">Nucleoside phosphorylase domain-containing protein</fullName>
    </recommendedName>
</protein>
<organism evidence="1 2">
    <name type="scientific">Penicillium canescens</name>
    <dbReference type="NCBI Taxonomy" id="5083"/>
    <lineage>
        <taxon>Eukaryota</taxon>
        <taxon>Fungi</taxon>
        <taxon>Dikarya</taxon>
        <taxon>Ascomycota</taxon>
        <taxon>Pezizomycotina</taxon>
        <taxon>Eurotiomycetes</taxon>
        <taxon>Eurotiomycetidae</taxon>
        <taxon>Eurotiales</taxon>
        <taxon>Aspergillaceae</taxon>
        <taxon>Penicillium</taxon>
    </lineage>
</organism>
<dbReference type="PANTHER" id="PTHR46082">
    <property type="entry name" value="ATP/GTP-BINDING PROTEIN-RELATED"/>
    <property type="match status" value="1"/>
</dbReference>
<reference evidence="1" key="1">
    <citation type="journal article" date="2023" name="IMA Fungus">
        <title>Comparative genomic study of the Penicillium genus elucidates a diverse pangenome and 15 lateral gene transfer events.</title>
        <authorList>
            <person name="Petersen C."/>
            <person name="Sorensen T."/>
            <person name="Nielsen M.R."/>
            <person name="Sondergaard T.E."/>
            <person name="Sorensen J.L."/>
            <person name="Fitzpatrick D.A."/>
            <person name="Frisvad J.C."/>
            <person name="Nielsen K.L."/>
        </authorList>
    </citation>
    <scope>NUCLEOTIDE SEQUENCE</scope>
    <source>
        <strain evidence="1">IBT 15450</strain>
    </source>
</reference>
<dbReference type="PANTHER" id="PTHR46082:SF11">
    <property type="entry name" value="AAA+ ATPASE DOMAIN-CONTAINING PROTEIN-RELATED"/>
    <property type="match status" value="1"/>
</dbReference>
<dbReference type="Proteomes" id="UP001219568">
    <property type="component" value="Unassembled WGS sequence"/>
</dbReference>
<dbReference type="GO" id="GO:0003824">
    <property type="term" value="F:catalytic activity"/>
    <property type="evidence" value="ECO:0007669"/>
    <property type="project" value="InterPro"/>
</dbReference>